<feature type="domain" description="Radical SAM core" evidence="3">
    <location>
        <begin position="12"/>
        <end position="247"/>
    </location>
</feature>
<dbReference type="AlphaFoldDB" id="A0A2S7SV67"/>
<dbReference type="Pfam" id="PF06969">
    <property type="entry name" value="HemN_C"/>
    <property type="match status" value="1"/>
</dbReference>
<dbReference type="GO" id="GO:0004109">
    <property type="term" value="F:coproporphyrinogen oxidase activity"/>
    <property type="evidence" value="ECO:0007669"/>
    <property type="project" value="InterPro"/>
</dbReference>
<dbReference type="InterPro" id="IPR004559">
    <property type="entry name" value="HemW-like"/>
</dbReference>
<dbReference type="SFLD" id="SFLDG01065">
    <property type="entry name" value="anaerobic_coproporphyrinogen-I"/>
    <property type="match status" value="2"/>
</dbReference>
<keyword evidence="2" id="KW-0411">Iron-sulfur</keyword>
<dbReference type="NCBIfam" id="TIGR00539">
    <property type="entry name" value="hemN_rel"/>
    <property type="match status" value="1"/>
</dbReference>
<dbReference type="GO" id="GO:0006779">
    <property type="term" value="P:porphyrin-containing compound biosynthetic process"/>
    <property type="evidence" value="ECO:0007669"/>
    <property type="project" value="InterPro"/>
</dbReference>
<dbReference type="OrthoDB" id="9808022at2"/>
<dbReference type="GO" id="GO:0046872">
    <property type="term" value="F:metal ion binding"/>
    <property type="evidence" value="ECO:0007669"/>
    <property type="project" value="UniProtKB-UniRule"/>
</dbReference>
<dbReference type="SUPFAM" id="SSF102114">
    <property type="entry name" value="Radical SAM enzymes"/>
    <property type="match status" value="1"/>
</dbReference>
<keyword evidence="2" id="KW-0349">Heme</keyword>
<dbReference type="InterPro" id="IPR006638">
    <property type="entry name" value="Elp3/MiaA/NifB-like_rSAM"/>
</dbReference>
<comment type="caution">
    <text evidence="4">The sequence shown here is derived from an EMBL/GenBank/DDBJ whole genome shotgun (WGS) entry which is preliminary data.</text>
</comment>
<reference evidence="4 5" key="1">
    <citation type="submission" date="2018-01" db="EMBL/GenBank/DDBJ databases">
        <title>A novel member of the phylum Bacteroidetes isolated from glacier ice.</title>
        <authorList>
            <person name="Liu Q."/>
            <person name="Xin Y.-H."/>
        </authorList>
    </citation>
    <scope>NUCLEOTIDE SEQUENCE [LARGE SCALE GENOMIC DNA]</scope>
    <source>
        <strain evidence="4 5">RB1R16</strain>
    </source>
</reference>
<dbReference type="CDD" id="cd01335">
    <property type="entry name" value="Radical_SAM"/>
    <property type="match status" value="1"/>
</dbReference>
<dbReference type="InterPro" id="IPR034505">
    <property type="entry name" value="Coproporphyrinogen-III_oxidase"/>
</dbReference>
<dbReference type="Pfam" id="PF04055">
    <property type="entry name" value="Radical_SAM"/>
    <property type="match status" value="1"/>
</dbReference>
<evidence type="ECO:0000256" key="2">
    <source>
        <dbReference type="RuleBase" id="RU364116"/>
    </source>
</evidence>
<dbReference type="SFLD" id="SFLDS00029">
    <property type="entry name" value="Radical_SAM"/>
    <property type="match status" value="2"/>
</dbReference>
<dbReference type="EMBL" id="PPSL01000003">
    <property type="protein sequence ID" value="PQJ10832.1"/>
    <property type="molecule type" value="Genomic_DNA"/>
</dbReference>
<dbReference type="SFLD" id="SFLDF00288">
    <property type="entry name" value="HemN-like__clustered_with_nucl"/>
    <property type="match status" value="1"/>
</dbReference>
<accession>A0A2S7SV67</accession>
<name>A0A2S7SV67_9BACT</name>
<dbReference type="Gene3D" id="3.80.30.20">
    <property type="entry name" value="tm_1862 like domain"/>
    <property type="match status" value="1"/>
</dbReference>
<dbReference type="RefSeq" id="WP_105039559.1">
    <property type="nucleotide sequence ID" value="NZ_PPSL01000003.1"/>
</dbReference>
<dbReference type="InterPro" id="IPR007197">
    <property type="entry name" value="rSAM"/>
</dbReference>
<evidence type="ECO:0000313" key="5">
    <source>
        <dbReference type="Proteomes" id="UP000239872"/>
    </source>
</evidence>
<organism evidence="4 5">
    <name type="scientific">Flavipsychrobacter stenotrophus</name>
    <dbReference type="NCBI Taxonomy" id="2077091"/>
    <lineage>
        <taxon>Bacteria</taxon>
        <taxon>Pseudomonadati</taxon>
        <taxon>Bacteroidota</taxon>
        <taxon>Chitinophagia</taxon>
        <taxon>Chitinophagales</taxon>
        <taxon>Chitinophagaceae</taxon>
        <taxon>Flavipsychrobacter</taxon>
    </lineage>
</organism>
<evidence type="ECO:0000256" key="1">
    <source>
        <dbReference type="ARBA" id="ARBA00006100"/>
    </source>
</evidence>
<evidence type="ECO:0000313" key="4">
    <source>
        <dbReference type="EMBL" id="PQJ10832.1"/>
    </source>
</evidence>
<dbReference type="PANTHER" id="PTHR13932:SF5">
    <property type="entry name" value="RADICAL S-ADENOSYL METHIONINE DOMAIN-CONTAINING PROTEIN 1, MITOCHONDRIAL"/>
    <property type="match status" value="1"/>
</dbReference>
<keyword evidence="5" id="KW-1185">Reference proteome</keyword>
<gene>
    <name evidence="4" type="ORF">CJD36_012745</name>
</gene>
<dbReference type="SMART" id="SM00729">
    <property type="entry name" value="Elp3"/>
    <property type="match status" value="1"/>
</dbReference>
<comment type="subcellular location">
    <subcellularLocation>
        <location evidence="2">Cytoplasm</location>
    </subcellularLocation>
</comment>
<proteinExistence type="inferred from homology"/>
<keyword evidence="2" id="KW-0963">Cytoplasm</keyword>
<comment type="similarity">
    <text evidence="1">Belongs to the anaerobic coproporphyrinogen-III oxidase family. HemW subfamily.</text>
</comment>
<dbReference type="SFLD" id="SFLDF00562">
    <property type="entry name" value="HemN-like__clustered_with_heat"/>
    <property type="match status" value="1"/>
</dbReference>
<protein>
    <recommendedName>
        <fullName evidence="2">Heme chaperone HemW</fullName>
    </recommendedName>
</protein>
<keyword evidence="2" id="KW-0408">Iron</keyword>
<dbReference type="PANTHER" id="PTHR13932">
    <property type="entry name" value="COPROPORPHYRINIGEN III OXIDASE"/>
    <property type="match status" value="1"/>
</dbReference>
<sequence length="391" mass="44616">MENNAYQDARKENAAPSAGIYIHIPFCKQACVYCNFHFSTSLKYKDEMVQAIIAELVMQKDYLRNVPIETIYFGGGTPSLLSEYEINTIIETVQKNYTVNKLVECTLEANPDDLSREYLRGLKSTPINRLSIGVQSFREEDLLYMKRAHNAQEADYAIKAAQDHELSNISIDLIYGTPGLTDKDWKANLAKLKELAIPHFSAYALTVEEKTELNHLIQKKRSAPVDAEQAAGQFELLMEYAEVMGYEHYEISNLALPGKYAVHNTNYWRGLPYLGIGPSAHSFSGSARKWNVANNALYTKSILIDKKVPFKEEVLTEVQFMNEYIMTSLRTMWGCDLEKIEKDWGSDVLKELMKKAERLIDKGMLELKEKKLIITNKGKLFTDRIAGDLFF</sequence>
<dbReference type="InterPro" id="IPR023404">
    <property type="entry name" value="rSAM_horseshoe"/>
</dbReference>
<dbReference type="InterPro" id="IPR010723">
    <property type="entry name" value="HemN_C"/>
</dbReference>
<keyword evidence="2" id="KW-0004">4Fe-4S</keyword>
<keyword evidence="2" id="KW-0143">Chaperone</keyword>
<comment type="function">
    <text evidence="2">Probably acts as a heme chaperone, transferring heme to an unknown acceptor. Binds one molecule of heme per monomer, possibly covalently. Binds 1 [4Fe-4S] cluster. The cluster is coordinated with 3 cysteines and an exchangeable S-adenosyl-L-methionine.</text>
</comment>
<dbReference type="Proteomes" id="UP000239872">
    <property type="component" value="Unassembled WGS sequence"/>
</dbReference>
<dbReference type="PROSITE" id="PS51918">
    <property type="entry name" value="RADICAL_SAM"/>
    <property type="match status" value="1"/>
</dbReference>
<dbReference type="GO" id="GO:0005737">
    <property type="term" value="C:cytoplasm"/>
    <property type="evidence" value="ECO:0007669"/>
    <property type="project" value="UniProtKB-SubCell"/>
</dbReference>
<dbReference type="GO" id="GO:0051539">
    <property type="term" value="F:4 iron, 4 sulfur cluster binding"/>
    <property type="evidence" value="ECO:0007669"/>
    <property type="project" value="UniProtKB-UniRule"/>
</dbReference>
<keyword evidence="2" id="KW-0479">Metal-binding</keyword>
<keyword evidence="2" id="KW-0949">S-adenosyl-L-methionine</keyword>
<dbReference type="InterPro" id="IPR058240">
    <property type="entry name" value="rSAM_sf"/>
</dbReference>
<evidence type="ECO:0000259" key="3">
    <source>
        <dbReference type="PROSITE" id="PS51918"/>
    </source>
</evidence>